<dbReference type="AlphaFoldDB" id="Q86EB4"/>
<sequence>MDESMILVDHSSSLPHLYQHHPHTMNHLHHPQIPSQTTSQHSRLQQAPMHLSTDTLHLLVSMTSNPLPEQSNLQAPANLSTSAYQDSQGVRIWDREPTTAHPISLHCSQPASMSTPHH</sequence>
<reference evidence="2" key="1">
    <citation type="journal article" date="2003" name="Nat. Genet.">
        <title>Evolutionary and biomedical implications of a Schistosoma japonicum complementary DNA resource.</title>
        <authorList>
            <person name="Hu W."/>
            <person name="Yan Q."/>
            <person name="Shen D.K."/>
            <person name="Liu F."/>
            <person name="Zhu Z.D."/>
            <person name="Song H.D."/>
            <person name="Xu X.R."/>
            <person name="Wang Z.J."/>
            <person name="Rong Y.P."/>
            <person name="Zeng L.C."/>
            <person name="Wu J."/>
            <person name="Zhang X."/>
            <person name="Wang J.J."/>
            <person name="Xu X.N."/>
            <person name="Wang S.Y."/>
            <person name="Fu G."/>
            <person name="Zhang X.L."/>
            <person name="Wang Z.Q."/>
            <person name="Brindley P.J."/>
            <person name="McManus D.P."/>
            <person name="Xue C.L."/>
            <person name="Feng Z."/>
            <person name="Chen Z."/>
            <person name="Han Z.G."/>
        </authorList>
    </citation>
    <scope>NUCLEOTIDE SEQUENCE</scope>
</reference>
<protein>
    <submittedName>
        <fullName evidence="2">Clone ZZD603 mRNA sequence</fullName>
    </submittedName>
</protein>
<feature type="compositionally biased region" description="Basic residues" evidence="1">
    <location>
        <begin position="20"/>
        <end position="30"/>
    </location>
</feature>
<organism evidence="2">
    <name type="scientific">Schistosoma japonicum</name>
    <name type="common">Blood fluke</name>
    <dbReference type="NCBI Taxonomy" id="6182"/>
    <lineage>
        <taxon>Eukaryota</taxon>
        <taxon>Metazoa</taxon>
        <taxon>Spiralia</taxon>
        <taxon>Lophotrochozoa</taxon>
        <taxon>Platyhelminthes</taxon>
        <taxon>Trematoda</taxon>
        <taxon>Digenea</taxon>
        <taxon>Strigeidida</taxon>
        <taxon>Schistosomatoidea</taxon>
        <taxon>Schistosomatidae</taxon>
        <taxon>Schistosoma</taxon>
    </lineage>
</organism>
<feature type="region of interest" description="Disordered" evidence="1">
    <location>
        <begin position="20"/>
        <end position="39"/>
    </location>
</feature>
<proteinExistence type="evidence at transcript level"/>
<name>Q86EB4_SCHJA</name>
<evidence type="ECO:0000256" key="1">
    <source>
        <dbReference type="SAM" id="MobiDB-lite"/>
    </source>
</evidence>
<dbReference type="EMBL" id="AY223306">
    <property type="protein sequence ID" value="AAP06343.1"/>
    <property type="molecule type" value="mRNA"/>
</dbReference>
<accession>Q86EB4</accession>
<evidence type="ECO:0000313" key="2">
    <source>
        <dbReference type="EMBL" id="AAP06343.1"/>
    </source>
</evidence>